<reference evidence="3" key="1">
    <citation type="journal article" date="2019" name="Int. J. Syst. Evol. Microbiol.">
        <title>The Global Catalogue of Microorganisms (GCM) 10K type strain sequencing project: providing services to taxonomists for standard genome sequencing and annotation.</title>
        <authorList>
            <consortium name="The Broad Institute Genomics Platform"/>
            <consortium name="The Broad Institute Genome Sequencing Center for Infectious Disease"/>
            <person name="Wu L."/>
            <person name="Ma J."/>
        </authorList>
    </citation>
    <scope>NUCLEOTIDE SEQUENCE [LARGE SCALE GENOMIC DNA]</scope>
    <source>
        <strain evidence="3">CGMCC 4.7241</strain>
    </source>
</reference>
<evidence type="ECO:0000313" key="3">
    <source>
        <dbReference type="Proteomes" id="UP001595699"/>
    </source>
</evidence>
<dbReference type="SUPFAM" id="SSF55729">
    <property type="entry name" value="Acyl-CoA N-acyltransferases (Nat)"/>
    <property type="match status" value="1"/>
</dbReference>
<dbReference type="EMBL" id="JBHRZH010000056">
    <property type="protein sequence ID" value="MFC3766596.1"/>
    <property type="molecule type" value="Genomic_DNA"/>
</dbReference>
<name>A0ABV7YPD3_9ACTN</name>
<keyword evidence="2" id="KW-0808">Transferase</keyword>
<keyword evidence="2" id="KW-0012">Acyltransferase</keyword>
<organism evidence="2 3">
    <name type="scientific">Tenggerimyces flavus</name>
    <dbReference type="NCBI Taxonomy" id="1708749"/>
    <lineage>
        <taxon>Bacteria</taxon>
        <taxon>Bacillati</taxon>
        <taxon>Actinomycetota</taxon>
        <taxon>Actinomycetes</taxon>
        <taxon>Propionibacteriales</taxon>
        <taxon>Nocardioidaceae</taxon>
        <taxon>Tenggerimyces</taxon>
    </lineage>
</organism>
<dbReference type="Gene3D" id="3.40.630.30">
    <property type="match status" value="1"/>
</dbReference>
<dbReference type="InterPro" id="IPR016181">
    <property type="entry name" value="Acyl_CoA_acyltransferase"/>
</dbReference>
<dbReference type="InterPro" id="IPR000182">
    <property type="entry name" value="GNAT_dom"/>
</dbReference>
<evidence type="ECO:0000259" key="1">
    <source>
        <dbReference type="Pfam" id="PF13302"/>
    </source>
</evidence>
<dbReference type="RefSeq" id="WP_205118116.1">
    <property type="nucleotide sequence ID" value="NZ_JAFBCM010000001.1"/>
</dbReference>
<dbReference type="Proteomes" id="UP001595699">
    <property type="component" value="Unassembled WGS sequence"/>
</dbReference>
<dbReference type="Pfam" id="PF13302">
    <property type="entry name" value="Acetyltransf_3"/>
    <property type="match status" value="1"/>
</dbReference>
<evidence type="ECO:0000313" key="2">
    <source>
        <dbReference type="EMBL" id="MFC3766596.1"/>
    </source>
</evidence>
<accession>A0ABV7YPD3</accession>
<proteinExistence type="predicted"/>
<dbReference type="PANTHER" id="PTHR43610:SF1">
    <property type="entry name" value="N-ACETYLTRANSFERASE DOMAIN-CONTAINING PROTEIN"/>
    <property type="match status" value="1"/>
</dbReference>
<sequence length="207" mass="23656">MVAGLGKWFEAPVLSGRYVRLEPMSLDHVDGLLAMPQDKLVFEHLRYGPFHRREEAERYVREALADHESPLARRVPWIQLDVRDGGPGVVAGSTSYYEIHPEFRSITIGGTWLGTPWWRTGLNTESKLLLLQRAFDDLGAVRVVWHADIRNTRSQEAIARLGATREGVLRKHMPRRDGSWRDSVKFAMTDEDWPGVRDQLTARLEAS</sequence>
<dbReference type="PANTHER" id="PTHR43610">
    <property type="entry name" value="BLL6696 PROTEIN"/>
    <property type="match status" value="1"/>
</dbReference>
<keyword evidence="3" id="KW-1185">Reference proteome</keyword>
<gene>
    <name evidence="2" type="ORF">ACFOUW_37610</name>
</gene>
<feature type="domain" description="N-acetyltransferase" evidence="1">
    <location>
        <begin position="20"/>
        <end position="163"/>
    </location>
</feature>
<comment type="caution">
    <text evidence="2">The sequence shown here is derived from an EMBL/GenBank/DDBJ whole genome shotgun (WGS) entry which is preliminary data.</text>
</comment>
<dbReference type="GO" id="GO:0016746">
    <property type="term" value="F:acyltransferase activity"/>
    <property type="evidence" value="ECO:0007669"/>
    <property type="project" value="UniProtKB-KW"/>
</dbReference>
<protein>
    <submittedName>
        <fullName evidence="2">GNAT family N-acetyltransferase</fullName>
        <ecNumber evidence="2">2.3.-.-</ecNumber>
    </submittedName>
</protein>
<dbReference type="EC" id="2.3.-.-" evidence="2"/>